<reference evidence="2 3" key="1">
    <citation type="submission" date="2019-01" db="EMBL/GenBank/DDBJ databases">
        <title>Nocardioides guangzhouensis sp. nov., an actinobacterium isolated from soil.</title>
        <authorList>
            <person name="Fu Y."/>
            <person name="Cai Y."/>
            <person name="Lin Z."/>
            <person name="Chen P."/>
        </authorList>
    </citation>
    <scope>NUCLEOTIDE SEQUENCE [LARGE SCALE GENOMIC DNA]</scope>
    <source>
        <strain evidence="2 3">NBRC 105384</strain>
    </source>
</reference>
<name>A0A4Q5J890_9ACTN</name>
<evidence type="ECO:0000313" key="3">
    <source>
        <dbReference type="Proteomes" id="UP000291189"/>
    </source>
</evidence>
<accession>A0A4Q5J890</accession>
<evidence type="ECO:0000313" key="2">
    <source>
        <dbReference type="EMBL" id="RYU14814.1"/>
    </source>
</evidence>
<protein>
    <submittedName>
        <fullName evidence="2">Uncharacterized protein</fullName>
    </submittedName>
</protein>
<organism evidence="2 3">
    <name type="scientific">Nocardioides iriomotensis</name>
    <dbReference type="NCBI Taxonomy" id="715784"/>
    <lineage>
        <taxon>Bacteria</taxon>
        <taxon>Bacillati</taxon>
        <taxon>Actinomycetota</taxon>
        <taxon>Actinomycetes</taxon>
        <taxon>Propionibacteriales</taxon>
        <taxon>Nocardioidaceae</taxon>
        <taxon>Nocardioides</taxon>
    </lineage>
</organism>
<feature type="compositionally biased region" description="Low complexity" evidence="1">
    <location>
        <begin position="552"/>
        <end position="565"/>
    </location>
</feature>
<feature type="region of interest" description="Disordered" evidence="1">
    <location>
        <begin position="270"/>
        <end position="289"/>
    </location>
</feature>
<dbReference type="Proteomes" id="UP000291189">
    <property type="component" value="Unassembled WGS sequence"/>
</dbReference>
<dbReference type="EMBL" id="SDPU01000009">
    <property type="protein sequence ID" value="RYU14814.1"/>
    <property type="molecule type" value="Genomic_DNA"/>
</dbReference>
<proteinExistence type="predicted"/>
<dbReference type="RefSeq" id="WP_129985237.1">
    <property type="nucleotide sequence ID" value="NZ_SDPU01000009.1"/>
</dbReference>
<dbReference type="OrthoDB" id="4312432at2"/>
<sequence>MAQPRVRLTVDVRLKQGVQAAQAVGVAIELNYVAHIEAAGGGNGGEDQVRAVTRTGGAETSTISSTVRGELDANGRGSIIVEDAAPGSAAALNVLDRTGRVAASKPVGTPTADGSILVDLDANDLAAATSSLPQPAAGPDTMERVGVFAATSDLAYPFSLATLVLAPVKDAATWSALGLDKLFQSNTARTTTIVWVNTDQTQAPAAAAWEGATVGVDGRFRHRFMSETTSGWLWWLIGTRGAIGFVTDDLSKPLRTPLIVTLPVFPEPATTSGTDTVTAPGRTPTATDDAELADNPQVFTEDPGEYCRPFSNPERILSERAFFTILRTEQPAIGAEGTVRTGALPVVDVIHPVAVPPRPRNPRGPRGIVSRIARVATSARSRLSALPEPSLLSTLTPEFGIHSLPKPYLDFLSKFSRGRSALDGDHPLDWEGDAARYQAVTVARGHIIEFRVRWRSNGYSLGNVAKTLTLTPRQVKRIQKIEWERLERSRRTEVTEVTERVSDATSRERDYENAVRGSLSEWARGESHSDVTAAAGGAGFALPGFVIGGGAAHSNASSSSEQQGGRRTSASEEQRLRDSIRRFGDSLRRQESTVVNEVAQEETVTGTTEVVRNPNYAHSLTVIYHQILRHLKVTTEFAAVRECVFVPLAVKPFTIPRAYRWRDTLATGLQDRRLQPALDNLGDVFTGFAYSSIVAGRRSDQPVRHVHGSLYVDLAVERPKDKEDDKFDDEAWAVLRVFLPLPAIAIHARLLEQARAVRDRLFQTEHAPGIAANWANTLTLKVGNQPLFADFTLASRYSFNRTVRIDFSAPIPPGTTLTRESLATLRVDATQGLTPGSVANLVRISFTYQTDTFERTVAVQQGALDLIQPLTGAVDASGATVSAPPTAWERVDLRAQITRSVQELVQHLNEHREYYHKLIWWTMDRDLLYMMLDGYYVPGTNGVSLASVVEREPIAIMGNALVYRVSAGSFLGMPGVDTPANLHNYYAQQQAVSEPLYLSLPTDGLYAQTVMDECEALEEHYGSTDWVLADPDPALADLPPELLTSRRAEPQGTTPTAFPATLINLQNAPEAPAPAGLSEVLGALTNANAFRDMAGLAGTQANARAGLETAASLATTFGNKAAELKLAELAAQEHATKTADQKLASIDRAKQKQLVTPEQATEQAQHVLEEMHTTPRPTRPHQEEAIVDAIHAARMQPGSTIEASTAEGEVRVAFGDGEPLDEAAGPAFGDADIILASGGGGRKPVEHIIVAGGPSNFYNGFGKDIETPAGSGSFTFTLNTAPTNIAGVAAFCNPNQGNITHDLYWANFIESIPRLYSNKIARLADGDILTILVYYPPYAARSERDWAASPWNTMKWLGSPWVANKDPYDPMVRRTEQGNIPVIARPTPASAPKRPSTAFVSQAVNEERIDHEILMRTTTEALRPGQTYEARPHDPDMWLTRLHDLPRLIVHGKTLGGPAKVPNVLVKLLMVTDPGQILSYLTLGQFTGEHWRHLLDKHDEEDMGGGGPTATDRTGTWYDWYTRMPSRKAPSQWQMPQIDRAQVKVKRLDYFGHSNDDSWFLQYGWENKKGDANEPAGEVVITTADLDAALSAAPSAVFSANGKAHLWGCSLGLAMAPTLRKYVDVEASEELTDYESLVLNPINMPTPVAGGWKQYAKPPTPVRI</sequence>
<gene>
    <name evidence="2" type="ORF">ETU37_02160</name>
</gene>
<comment type="caution">
    <text evidence="2">The sequence shown here is derived from an EMBL/GenBank/DDBJ whole genome shotgun (WGS) entry which is preliminary data.</text>
</comment>
<evidence type="ECO:0000256" key="1">
    <source>
        <dbReference type="SAM" id="MobiDB-lite"/>
    </source>
</evidence>
<feature type="region of interest" description="Disordered" evidence="1">
    <location>
        <begin position="552"/>
        <end position="575"/>
    </location>
</feature>
<keyword evidence="3" id="KW-1185">Reference proteome</keyword>